<dbReference type="VEuPathDB" id="VectorBase:CPIJ011084"/>
<accession>B0WVL7</accession>
<proteinExistence type="predicted"/>
<dbReference type="OMA" id="TADDNTF"/>
<dbReference type="STRING" id="7176.B0WVL7"/>
<reference evidence="2" key="1">
    <citation type="submission" date="2007-03" db="EMBL/GenBank/DDBJ databases">
        <title>Annotation of Culex pipiens quinquefasciatus.</title>
        <authorList>
            <consortium name="The Broad Institute Genome Sequencing Platform"/>
            <person name="Atkinson P.W."/>
            <person name="Hemingway J."/>
            <person name="Christensen B.M."/>
            <person name="Higgs S."/>
            <person name="Kodira C."/>
            <person name="Hannick L."/>
            <person name="Megy K."/>
            <person name="O'Leary S."/>
            <person name="Pearson M."/>
            <person name="Haas B.J."/>
            <person name="Mauceli E."/>
            <person name="Wortman J.R."/>
            <person name="Lee N.H."/>
            <person name="Guigo R."/>
            <person name="Stanke M."/>
            <person name="Alvarado L."/>
            <person name="Amedeo P."/>
            <person name="Antoine C.H."/>
            <person name="Arensburger P."/>
            <person name="Bidwell S.L."/>
            <person name="Crawford M."/>
            <person name="Camaro F."/>
            <person name="Devon K."/>
            <person name="Engels R."/>
            <person name="Hammond M."/>
            <person name="Howarth C."/>
            <person name="Koehrsen M."/>
            <person name="Lawson D."/>
            <person name="Montgomery P."/>
            <person name="Nene V."/>
            <person name="Nusbaum C."/>
            <person name="Puiu D."/>
            <person name="Romero-Severson J."/>
            <person name="Severson D.W."/>
            <person name="Shumway M."/>
            <person name="Sisk P."/>
            <person name="Stolte C."/>
            <person name="Zeng Q."/>
            <person name="Eisenstadt E."/>
            <person name="Fraser-Liggett C."/>
            <person name="Strausberg R."/>
            <person name="Galagan J."/>
            <person name="Birren B."/>
            <person name="Collins F.H."/>
        </authorList>
    </citation>
    <scope>NUCLEOTIDE SEQUENCE [LARGE SCALE GENOMIC DNA]</scope>
    <source>
        <strain evidence="2">JHB</strain>
    </source>
</reference>
<protein>
    <submittedName>
        <fullName evidence="2 3">Uncharacterized protein</fullName>
    </submittedName>
</protein>
<evidence type="ECO:0000313" key="4">
    <source>
        <dbReference type="Proteomes" id="UP000002320"/>
    </source>
</evidence>
<dbReference type="EnsemblMetazoa" id="CPIJ011084-RA">
    <property type="protein sequence ID" value="CPIJ011084-PA"/>
    <property type="gene ID" value="CPIJ011084"/>
</dbReference>
<evidence type="ECO:0000313" key="3">
    <source>
        <dbReference type="EnsemblMetazoa" id="CPIJ011084-PA"/>
    </source>
</evidence>
<dbReference type="AlphaFoldDB" id="B0WVL7"/>
<feature type="region of interest" description="Disordered" evidence="1">
    <location>
        <begin position="326"/>
        <end position="381"/>
    </location>
</feature>
<evidence type="ECO:0000313" key="2">
    <source>
        <dbReference type="EMBL" id="EDS35624.1"/>
    </source>
</evidence>
<dbReference type="KEGG" id="cqu:CpipJ_CPIJ011084"/>
<organism>
    <name type="scientific">Culex quinquefasciatus</name>
    <name type="common">Southern house mosquito</name>
    <name type="synonym">Culex pungens</name>
    <dbReference type="NCBI Taxonomy" id="7176"/>
    <lineage>
        <taxon>Eukaryota</taxon>
        <taxon>Metazoa</taxon>
        <taxon>Ecdysozoa</taxon>
        <taxon>Arthropoda</taxon>
        <taxon>Hexapoda</taxon>
        <taxon>Insecta</taxon>
        <taxon>Pterygota</taxon>
        <taxon>Neoptera</taxon>
        <taxon>Endopterygota</taxon>
        <taxon>Diptera</taxon>
        <taxon>Nematocera</taxon>
        <taxon>Culicoidea</taxon>
        <taxon>Culicidae</taxon>
        <taxon>Culicinae</taxon>
        <taxon>Culicini</taxon>
        <taxon>Culex</taxon>
        <taxon>Culex</taxon>
    </lineage>
</organism>
<feature type="compositionally biased region" description="Basic residues" evidence="1">
    <location>
        <begin position="370"/>
        <end position="381"/>
    </location>
</feature>
<dbReference type="HOGENOM" id="CLU_762002_0_0_1"/>
<dbReference type="InParanoid" id="B0WVL7"/>
<feature type="compositionally biased region" description="Low complexity" evidence="1">
    <location>
        <begin position="332"/>
        <end position="350"/>
    </location>
</feature>
<dbReference type="EMBL" id="DS232128">
    <property type="protein sequence ID" value="EDS35624.1"/>
    <property type="molecule type" value="Genomic_DNA"/>
</dbReference>
<dbReference type="eggNOG" id="ENOG502SGJM">
    <property type="taxonomic scope" value="Eukaryota"/>
</dbReference>
<name>B0WVL7_CULQU</name>
<gene>
    <name evidence="3" type="primary">6043845</name>
    <name evidence="2" type="ORF">CpipJ_CPIJ011084</name>
</gene>
<evidence type="ECO:0000256" key="1">
    <source>
        <dbReference type="SAM" id="MobiDB-lite"/>
    </source>
</evidence>
<sequence>MGSSGTGSKPEKAKESPKKSPLSFVLLFVKIQRTLQNINEPGGGTRSLYGHRPAEKKARLSRSLTLPIFNFPGANAFVGRLPQQPPQLEAFKTSSNNFLYEAKMIASSTTPVSGNSPKILLTTDDNSFDYRRKSSGGSTLFTPSGGAPSVAPAEPHIYDFDEKRSSGDGSVVISVTSPTAYQIPTSKSFGLTSLNLVNLQNSAYISNQNNNFSTGNSSLVGSGNVVSSSFSGNSSIKRGSDAQLISNSTNNAIYRLARIINQTTKAPAPTPTTPGAGMTSLHHQINDDSARRLSWERRDKGCKPIPRSSSIDSMVDAVWNEFPTSAPGSARNSVSNQSSQSQSTSNVPSNLNIFLSSNRRESMLSPSSNRRSKHQRRISGE</sequence>
<keyword evidence="4" id="KW-1185">Reference proteome</keyword>
<dbReference type="Proteomes" id="UP000002320">
    <property type="component" value="Unassembled WGS sequence"/>
</dbReference>
<reference evidence="3" key="2">
    <citation type="submission" date="2021-02" db="UniProtKB">
        <authorList>
            <consortium name="EnsemblMetazoa"/>
        </authorList>
    </citation>
    <scope>IDENTIFICATION</scope>
    <source>
        <strain evidence="3">JHB</strain>
    </source>
</reference>